<comment type="catalytic activity">
    <reaction evidence="7 8">
        <text>RNA(n) + a ribonucleoside 5'-triphosphate = RNA(n+1) + diphosphate</text>
        <dbReference type="Rhea" id="RHEA:21248"/>
        <dbReference type="Rhea" id="RHEA-COMP:14527"/>
        <dbReference type="Rhea" id="RHEA-COMP:17342"/>
        <dbReference type="ChEBI" id="CHEBI:33019"/>
        <dbReference type="ChEBI" id="CHEBI:61557"/>
        <dbReference type="ChEBI" id="CHEBI:140395"/>
        <dbReference type="EC" id="2.7.7.6"/>
    </reaction>
</comment>
<dbReference type="InterPro" id="IPR007066">
    <property type="entry name" value="RNA_pol_Rpb1_3"/>
</dbReference>
<dbReference type="PANTHER" id="PTHR19376:SF36">
    <property type="entry name" value="DNA-DIRECTED RNA POLYMERASE IV SUBUNIT 1"/>
    <property type="match status" value="1"/>
</dbReference>
<name>A0A2Z7CCC8_9LAMI</name>
<keyword evidence="3 8" id="KW-0548">Nucleotidyltransferase</keyword>
<evidence type="ECO:0000256" key="8">
    <source>
        <dbReference type="RuleBase" id="RU004279"/>
    </source>
</evidence>
<dbReference type="Gene3D" id="4.10.860.120">
    <property type="entry name" value="RNA polymerase II, clamp domain"/>
    <property type="match status" value="1"/>
</dbReference>
<dbReference type="GO" id="GO:0006351">
    <property type="term" value="P:DNA-templated transcription"/>
    <property type="evidence" value="ECO:0007669"/>
    <property type="project" value="InterPro"/>
</dbReference>
<evidence type="ECO:0000256" key="4">
    <source>
        <dbReference type="ARBA" id="ARBA00022723"/>
    </source>
</evidence>
<dbReference type="SMART" id="SM00663">
    <property type="entry name" value="RPOLA_N"/>
    <property type="match status" value="1"/>
</dbReference>
<dbReference type="InterPro" id="IPR038120">
    <property type="entry name" value="Rpb1_funnel_sf"/>
</dbReference>
<dbReference type="Gene3D" id="1.10.274.100">
    <property type="entry name" value="RNA polymerase Rpb1, domain 3"/>
    <property type="match status" value="1"/>
</dbReference>
<dbReference type="Gene3D" id="3.10.450.40">
    <property type="match status" value="1"/>
</dbReference>
<dbReference type="Pfam" id="PF04997">
    <property type="entry name" value="RNA_pol_Rpb1_1"/>
    <property type="match status" value="1"/>
</dbReference>
<dbReference type="InterPro" id="IPR007080">
    <property type="entry name" value="RNA_pol_Rpb1_1"/>
</dbReference>
<dbReference type="Pfam" id="PF00623">
    <property type="entry name" value="RNA_pol_Rpb1_2"/>
    <property type="match status" value="1"/>
</dbReference>
<evidence type="ECO:0000313" key="10">
    <source>
        <dbReference type="EMBL" id="KZV42123.1"/>
    </source>
</evidence>
<keyword evidence="1 8" id="KW-0240">DNA-directed RNA polymerase</keyword>
<reference evidence="10 11" key="1">
    <citation type="journal article" date="2015" name="Proc. Natl. Acad. Sci. U.S.A.">
        <title>The resurrection genome of Boea hygrometrica: A blueprint for survival of dehydration.</title>
        <authorList>
            <person name="Xiao L."/>
            <person name="Yang G."/>
            <person name="Zhang L."/>
            <person name="Yang X."/>
            <person name="Zhao S."/>
            <person name="Ji Z."/>
            <person name="Zhou Q."/>
            <person name="Hu M."/>
            <person name="Wang Y."/>
            <person name="Chen M."/>
            <person name="Xu Y."/>
            <person name="Jin H."/>
            <person name="Xiao X."/>
            <person name="Hu G."/>
            <person name="Bao F."/>
            <person name="Hu Y."/>
            <person name="Wan P."/>
            <person name="Li L."/>
            <person name="Deng X."/>
            <person name="Kuang T."/>
            <person name="Xiang C."/>
            <person name="Zhu J.K."/>
            <person name="Oliver M.J."/>
            <person name="He Y."/>
        </authorList>
    </citation>
    <scope>NUCLEOTIDE SEQUENCE [LARGE SCALE GENOMIC DNA]</scope>
    <source>
        <strain evidence="11">cv. XS01</strain>
    </source>
</reference>
<dbReference type="Pfam" id="PF05000">
    <property type="entry name" value="RNA_pol_Rpb1_4"/>
    <property type="match status" value="1"/>
</dbReference>
<dbReference type="Gene3D" id="1.10.132.30">
    <property type="match status" value="1"/>
</dbReference>
<dbReference type="OrthoDB" id="409625at2759"/>
<dbReference type="GO" id="GO:0046872">
    <property type="term" value="F:metal ion binding"/>
    <property type="evidence" value="ECO:0007669"/>
    <property type="project" value="UniProtKB-KW"/>
</dbReference>
<sequence>MDSDLYIDQQVTSGRLKGIIFNILSEEDAGKISTIVVGTVHEVSDPALGVPNRQNKECFTCGSKLAKECEGHFGLINFPFTILNPYFMSEVAQILNKICPGCKYFRHDKVKQKNDFASSHHQSDKCKYCDKRSKGLYPKMVFKVSSKDVFAKSAIIAEVNEKLGNAGSFKGLPSDYWDIIPKDSTQEQFLQPNRRVLSPAQIYSILKDVRPRILESLLKRKNSIFLNFLLVTPNNHRVREFGQHITQDETTVMYRKLIDFRGTPNELSARLRSEKLSTRQQIYADLSSRNDSAADFSGLKHVKELLLGKRTDHSFRLVVVGDPSIKVDEIGLPIQIAENVLIKDHINLRNWEKLEPCCDLRFFQKGELSVIRNNTLKCIRSKDMLQVGDTVSRPLMDGDIILINRPPSIHQHSLIALSVKVLPINSVVSINPLICSPLRGDFDGDCLHGYAPQSVESRVELSELVALNKQLVNGQSGQNLLSLSHDSLSAAYLILEDGVLLSEHEMQQLQMSCTCLPQLPAIVKSSSDASFWTGKQLFSLLLPRDFEFDFPDDGVHIREGELVTSSYGSSWLRDCRENFFQCLLRHCGEKTLDFLGAAQDVLCEWLSTRGLSVSLLDLCLTSDPQSQNNIVDDISSGLQEAEELSYISCLMVDYNQKFLIESSKDSGKISDFQKELMHIVQQKSEALSQASISAFKKVFRDIQNLVYHYVDDDNSLIAMLKAGSKGNLQKLVQHSMCLGLQHSLVPLSFSIPSHLSCTSWNNQKRHADVTELHGAKELSHLYFPFTVVASSFLSGLNPLESFVLSLTTRDSSFGGHADVSGTLTRKLMFFMRDVVAAYDGTVRNCYGNHIVQFSYCTEDVATTHNDVLGSSNIGVGGHPVGSLAACAVSEAAYSALDQPVSALGPSPLLAIKKVFECGVNKSGGDKSASLFLSRRLGKWVNGYEYGALEVKNHLERLFFSDIVSEVRICFSSQTDYSTIASPWEIVEKRRLKLQSVMDALSMQCYAMEAKPKTNLPNLRIVWFPEVKKVDILWKDESNHPKGSSGELFLRVSMSEKCDRTKFWSILTNHSLRIRNIIDWDRSHPDGILDYSDAYGIDIAWQYFVNSLNSAVSDTDKSILPEHLIVTANCLTATGNFLPINAKGLAQQRKEADVYSPFTQAFFSNPSECFIKAAKMGQVDRLQGSVDALSWGQTPSIGTGCQFDIVYNGKGHELSAPADVYCLLKANLESVNQNENIKLPLKQMSEDFDVQRQYFTTKLHKSLSNGKFSTYFSVHEIQKISRSLKRMLHEYAVDCQLSGEDKFTALRALQFHPRWKEKIGTGAMEIKVGRHPKHEESRCFVLVRTDGTVEDFSYHKCVHHALKLIAPQRAKAYVSKWLNGKILLAIAGPMRFSGSRNGKAFKGYPSSGLIDIVYCVLLLMVDLCIC</sequence>
<keyword evidence="2 8" id="KW-0808">Transferase</keyword>
<dbReference type="EC" id="2.7.7.6" evidence="8"/>
<dbReference type="EMBL" id="KQ999305">
    <property type="protein sequence ID" value="KZV42123.1"/>
    <property type="molecule type" value="Genomic_DNA"/>
</dbReference>
<dbReference type="InterPro" id="IPR042102">
    <property type="entry name" value="RNA_pol_Rpb1_3_sf"/>
</dbReference>
<evidence type="ECO:0000256" key="1">
    <source>
        <dbReference type="ARBA" id="ARBA00022478"/>
    </source>
</evidence>
<evidence type="ECO:0000256" key="5">
    <source>
        <dbReference type="ARBA" id="ARBA00022833"/>
    </source>
</evidence>
<dbReference type="Pfam" id="PF04983">
    <property type="entry name" value="RNA_pol_Rpb1_3"/>
    <property type="match status" value="1"/>
</dbReference>
<keyword evidence="5" id="KW-0862">Zinc</keyword>
<dbReference type="PANTHER" id="PTHR19376">
    <property type="entry name" value="DNA-DIRECTED RNA POLYMERASE"/>
    <property type="match status" value="1"/>
</dbReference>
<organism evidence="10 11">
    <name type="scientific">Dorcoceras hygrometricum</name>
    <dbReference type="NCBI Taxonomy" id="472368"/>
    <lineage>
        <taxon>Eukaryota</taxon>
        <taxon>Viridiplantae</taxon>
        <taxon>Streptophyta</taxon>
        <taxon>Embryophyta</taxon>
        <taxon>Tracheophyta</taxon>
        <taxon>Spermatophyta</taxon>
        <taxon>Magnoliopsida</taxon>
        <taxon>eudicotyledons</taxon>
        <taxon>Gunneridae</taxon>
        <taxon>Pentapetalae</taxon>
        <taxon>asterids</taxon>
        <taxon>lamiids</taxon>
        <taxon>Lamiales</taxon>
        <taxon>Gesneriaceae</taxon>
        <taxon>Didymocarpoideae</taxon>
        <taxon>Trichosporeae</taxon>
        <taxon>Loxocarpinae</taxon>
        <taxon>Dorcoceras</taxon>
    </lineage>
</organism>
<dbReference type="Gene3D" id="2.40.40.20">
    <property type="match status" value="1"/>
</dbReference>
<proteinExistence type="inferred from homology"/>
<evidence type="ECO:0000259" key="9">
    <source>
        <dbReference type="SMART" id="SM00663"/>
    </source>
</evidence>
<comment type="function">
    <text evidence="8">DNA-dependent RNA polymerase catalyzes the transcription of DNA into RNA using the four ribonucleoside triphosphates as substrates.</text>
</comment>
<evidence type="ECO:0000256" key="6">
    <source>
        <dbReference type="ARBA" id="ARBA00023163"/>
    </source>
</evidence>
<dbReference type="InterPro" id="IPR006592">
    <property type="entry name" value="RNA_pol_N"/>
</dbReference>
<keyword evidence="6 8" id="KW-0804">Transcription</keyword>
<accession>A0A2Z7CCC8</accession>
<protein>
    <recommendedName>
        <fullName evidence="8">DNA-directed RNA polymerase subunit</fullName>
        <ecNumber evidence="8">2.7.7.6</ecNumber>
    </recommendedName>
</protein>
<dbReference type="GO" id="GO:0003677">
    <property type="term" value="F:DNA binding"/>
    <property type="evidence" value="ECO:0007669"/>
    <property type="project" value="InterPro"/>
</dbReference>
<evidence type="ECO:0000313" key="11">
    <source>
        <dbReference type="Proteomes" id="UP000250235"/>
    </source>
</evidence>
<dbReference type="GO" id="GO:0000428">
    <property type="term" value="C:DNA-directed RNA polymerase complex"/>
    <property type="evidence" value="ECO:0007669"/>
    <property type="project" value="UniProtKB-KW"/>
</dbReference>
<dbReference type="Gene3D" id="3.30.1490.180">
    <property type="entry name" value="RNA polymerase ii"/>
    <property type="match status" value="1"/>
</dbReference>
<dbReference type="InterPro" id="IPR007083">
    <property type="entry name" value="RNA_pol_Rpb1_4"/>
</dbReference>
<dbReference type="Proteomes" id="UP000250235">
    <property type="component" value="Unassembled WGS sequence"/>
</dbReference>
<dbReference type="InterPro" id="IPR045867">
    <property type="entry name" value="DNA-dir_RpoC_beta_prime"/>
</dbReference>
<feature type="domain" description="RNA polymerase N-terminal" evidence="9">
    <location>
        <begin position="222"/>
        <end position="495"/>
    </location>
</feature>
<dbReference type="InterPro" id="IPR000722">
    <property type="entry name" value="RNA_pol_asu"/>
</dbReference>
<dbReference type="InterPro" id="IPR040403">
    <property type="entry name" value="NRPD1_N"/>
</dbReference>
<dbReference type="Pfam" id="PF11523">
    <property type="entry name" value="DUF3223"/>
    <property type="match status" value="1"/>
</dbReference>
<evidence type="ECO:0000256" key="7">
    <source>
        <dbReference type="ARBA" id="ARBA00048552"/>
    </source>
</evidence>
<gene>
    <name evidence="10" type="ORF">F511_11117</name>
</gene>
<dbReference type="GO" id="GO:0003899">
    <property type="term" value="F:DNA-directed RNA polymerase activity"/>
    <property type="evidence" value="ECO:0007669"/>
    <property type="project" value="UniProtKB-EC"/>
</dbReference>
<dbReference type="CDD" id="cd10506">
    <property type="entry name" value="RNAP_IV_RPD1_N"/>
    <property type="match status" value="1"/>
</dbReference>
<keyword evidence="4" id="KW-0479">Metal-binding</keyword>
<evidence type="ECO:0000256" key="3">
    <source>
        <dbReference type="ARBA" id="ARBA00022695"/>
    </source>
</evidence>
<comment type="similarity">
    <text evidence="8">Belongs to the RNA polymerase beta' chain family.</text>
</comment>
<dbReference type="InterPro" id="IPR044893">
    <property type="entry name" value="RNA_pol_Rpb1_clamp_domain"/>
</dbReference>
<dbReference type="SUPFAM" id="SSF64484">
    <property type="entry name" value="beta and beta-prime subunits of DNA dependent RNA-polymerase"/>
    <property type="match status" value="1"/>
</dbReference>
<keyword evidence="11" id="KW-1185">Reference proteome</keyword>
<evidence type="ECO:0000256" key="2">
    <source>
        <dbReference type="ARBA" id="ARBA00022679"/>
    </source>
</evidence>